<evidence type="ECO:0000313" key="2">
    <source>
        <dbReference type="EMBL" id="OOQ48104.1"/>
    </source>
</evidence>
<dbReference type="AlphaFoldDB" id="A0AAE6YGR8"/>
<evidence type="ECO:0000313" key="4">
    <source>
        <dbReference type="Proteomes" id="UP000190306"/>
    </source>
</evidence>
<dbReference type="Proteomes" id="UP000502504">
    <property type="component" value="Chromosome"/>
</dbReference>
<reference evidence="2 4" key="1">
    <citation type="submission" date="2015-07" db="EMBL/GenBank/DDBJ databases">
        <title>Draft Genome Sequence of Streptomyces antibioticus, IMRU 3720 reveals insights in the evolution of actinomycin biosynthetic gene clusters in Streptomyces.</title>
        <authorList>
            <person name="Crnovcic I."/>
            <person name="Ruckert C."/>
            <person name="Kalinowksi J."/>
            <person name="Keller U."/>
        </authorList>
    </citation>
    <scope>NUCLEOTIDE SEQUENCE [LARGE SCALE GENOMIC DNA]</scope>
    <source>
        <strain evidence="2 4">DSM 41481</strain>
    </source>
</reference>
<evidence type="ECO:0000313" key="5">
    <source>
        <dbReference type="Proteomes" id="UP000502504"/>
    </source>
</evidence>
<sequence length="259" mass="27518">MTRKKALVATALAAAVASTLLGSVSAVADGDGGYGEQERPDHWGVIARNTIGSPVADLRNGPFGSFGVTDSSGRPPYGRGSLGIAVSDQSTSLTPASEKVDFGNEVDFFGDPVQGLQRLGFHVFQTGENVQRGGAENMPNIRFEIDPNLDALPNDNYSTMVWVPDAAPVTNRWSSFIDATTTGYWFLSGNETTCTQAAQCTFAQLKASLNDGGDGATIYTAAVGKGRDHMWIGAVDGLRINDNIYDFEANGVRVRNDDD</sequence>
<dbReference type="EMBL" id="LHQL01000014">
    <property type="protein sequence ID" value="OOQ48104.1"/>
    <property type="molecule type" value="Genomic_DNA"/>
</dbReference>
<organism evidence="3 5">
    <name type="scientific">Streptomyces antibioticus</name>
    <dbReference type="NCBI Taxonomy" id="1890"/>
    <lineage>
        <taxon>Bacteria</taxon>
        <taxon>Bacillati</taxon>
        <taxon>Actinomycetota</taxon>
        <taxon>Actinomycetes</taxon>
        <taxon>Kitasatosporales</taxon>
        <taxon>Streptomycetaceae</taxon>
        <taxon>Streptomyces</taxon>
    </lineage>
</organism>
<dbReference type="Proteomes" id="UP000190306">
    <property type="component" value="Chromosome"/>
</dbReference>
<keyword evidence="4" id="KW-1185">Reference proteome</keyword>
<evidence type="ECO:0000313" key="3">
    <source>
        <dbReference type="EMBL" id="QIT49291.1"/>
    </source>
</evidence>
<feature type="chain" id="PRO_5042288818" evidence="1">
    <location>
        <begin position="29"/>
        <end position="259"/>
    </location>
</feature>
<gene>
    <name evidence="2" type="ORF">AFM16_36590</name>
    <name evidence="3" type="ORF">HCX60_37200</name>
</gene>
<feature type="signal peptide" evidence="1">
    <location>
        <begin position="1"/>
        <end position="28"/>
    </location>
</feature>
<reference evidence="3 5" key="2">
    <citation type="submission" date="2020-03" db="EMBL/GenBank/DDBJ databases">
        <title>Is there a link between lipid content and antibiotic production in Streptomyces?</title>
        <authorList>
            <person name="David M."/>
            <person name="Lejeune C."/>
            <person name="Abreu S."/>
            <person name="Thibessard A."/>
            <person name="Leblond P."/>
            <person name="Chaminade P."/>
            <person name="Virolle M.-J."/>
        </authorList>
    </citation>
    <scope>NUCLEOTIDE SEQUENCE [LARGE SCALE GENOMIC DNA]</scope>
    <source>
        <strain evidence="3 5">DSM 41481</strain>
    </source>
</reference>
<dbReference type="EMBL" id="CP050692">
    <property type="protein sequence ID" value="QIT49291.1"/>
    <property type="molecule type" value="Genomic_DNA"/>
</dbReference>
<accession>A0AAE6YGR8</accession>
<protein>
    <submittedName>
        <fullName evidence="3">Uncharacterized protein</fullName>
    </submittedName>
</protein>
<keyword evidence="1" id="KW-0732">Signal</keyword>
<name>A0AAE6YGR8_STRAT</name>
<proteinExistence type="predicted"/>
<evidence type="ECO:0000256" key="1">
    <source>
        <dbReference type="SAM" id="SignalP"/>
    </source>
</evidence>